<dbReference type="InterPro" id="IPR013022">
    <property type="entry name" value="Xyl_isomerase-like_TIM-brl"/>
</dbReference>
<dbReference type="PANTHER" id="PTHR12110:SF53">
    <property type="entry name" value="BLR5974 PROTEIN"/>
    <property type="match status" value="1"/>
</dbReference>
<feature type="domain" description="Xylose isomerase-like TIM barrel" evidence="1">
    <location>
        <begin position="131"/>
        <end position="297"/>
    </location>
</feature>
<dbReference type="Gene3D" id="3.20.20.150">
    <property type="entry name" value="Divalent-metal-dependent TIM barrel enzymes"/>
    <property type="match status" value="1"/>
</dbReference>
<dbReference type="InterPro" id="IPR050312">
    <property type="entry name" value="IolE/XylAMocC-like"/>
</dbReference>
<protein>
    <submittedName>
        <fullName evidence="2">Xylose isomerase-like TIM barrel</fullName>
    </submittedName>
</protein>
<accession>A0A143PJL5</accession>
<organism evidence="2 3">
    <name type="scientific">Luteitalea pratensis</name>
    <dbReference type="NCBI Taxonomy" id="1855912"/>
    <lineage>
        <taxon>Bacteria</taxon>
        <taxon>Pseudomonadati</taxon>
        <taxon>Acidobacteriota</taxon>
        <taxon>Vicinamibacteria</taxon>
        <taxon>Vicinamibacterales</taxon>
        <taxon>Vicinamibacteraceae</taxon>
        <taxon>Luteitalea</taxon>
    </lineage>
</organism>
<evidence type="ECO:0000259" key="1">
    <source>
        <dbReference type="Pfam" id="PF01261"/>
    </source>
</evidence>
<reference evidence="2 3" key="1">
    <citation type="journal article" date="2016" name="Genome Announc.">
        <title>First Complete Genome Sequence of a Subdivision 6 Acidobacterium Strain.</title>
        <authorList>
            <person name="Huang S."/>
            <person name="Vieira S."/>
            <person name="Bunk B."/>
            <person name="Riedel T."/>
            <person name="Sproer C."/>
            <person name="Overmann J."/>
        </authorList>
    </citation>
    <scope>NUCLEOTIDE SEQUENCE [LARGE SCALE GENOMIC DNA]</scope>
    <source>
        <strain evidence="3">DSM 100886 HEG_-6_39</strain>
    </source>
</reference>
<dbReference type="KEGG" id="abac:LuPra_01810"/>
<dbReference type="AlphaFoldDB" id="A0A143PJL5"/>
<dbReference type="Pfam" id="PF01261">
    <property type="entry name" value="AP_endonuc_2"/>
    <property type="match status" value="1"/>
</dbReference>
<dbReference type="RefSeq" id="WP_157898924.1">
    <property type="nucleotide sequence ID" value="NZ_CP015136.1"/>
</dbReference>
<name>A0A143PJL5_LUTPR</name>
<sequence>MSAAVVAEVDREMPGVDRRGFVAALLASPWLAARAGSAARPATSMYLAYTSFAVRMSQGRDILKSNAAALGPDAFRELCLRFGARGGQIDLSQVPVGDPAALAAIRAAYEKDAIALEVSIPSRYLETPETYAQAVTAARALGATRGRVALLSGRRYETFETASAWAAFTTKWRETLLRLRPEFERQQFAIGIENHKDWLAPELAALLRAVDSRFVGACVDFGNNLALLEHPDETIEVLAPLAVTTHLKDMAVKPTADGFELSEVPLGQGILPLDRYVRAIRSARPDAALCLEMITRDPLRVPFRNERYWVAFDATARDAARLQRFEQQILSRAPARPLRRITGLAPAAQVELEDEHVRACVAYARDVLKLETA</sequence>
<evidence type="ECO:0000313" key="2">
    <source>
        <dbReference type="EMBL" id="AMY08606.1"/>
    </source>
</evidence>
<evidence type="ECO:0000313" key="3">
    <source>
        <dbReference type="Proteomes" id="UP000076079"/>
    </source>
</evidence>
<dbReference type="Proteomes" id="UP000076079">
    <property type="component" value="Chromosome"/>
</dbReference>
<keyword evidence="2" id="KW-0413">Isomerase</keyword>
<reference evidence="3" key="2">
    <citation type="submission" date="2016-04" db="EMBL/GenBank/DDBJ databases">
        <title>First Complete Genome Sequence of a Subdivision 6 Acidobacterium.</title>
        <authorList>
            <person name="Huang S."/>
            <person name="Vieira S."/>
            <person name="Bunk B."/>
            <person name="Riedel T."/>
            <person name="Sproeer C."/>
            <person name="Overmann J."/>
        </authorList>
    </citation>
    <scope>NUCLEOTIDE SEQUENCE [LARGE SCALE GENOMIC DNA]</scope>
    <source>
        <strain evidence="3">DSM 100886 HEG_-6_39</strain>
    </source>
</reference>
<dbReference type="STRING" id="1855912.LuPra_01810"/>
<dbReference type="OrthoDB" id="256906at2"/>
<dbReference type="EMBL" id="CP015136">
    <property type="protein sequence ID" value="AMY08606.1"/>
    <property type="molecule type" value="Genomic_DNA"/>
</dbReference>
<proteinExistence type="predicted"/>
<dbReference type="GO" id="GO:0016853">
    <property type="term" value="F:isomerase activity"/>
    <property type="evidence" value="ECO:0007669"/>
    <property type="project" value="UniProtKB-KW"/>
</dbReference>
<dbReference type="SUPFAM" id="SSF51658">
    <property type="entry name" value="Xylose isomerase-like"/>
    <property type="match status" value="1"/>
</dbReference>
<dbReference type="PANTHER" id="PTHR12110">
    <property type="entry name" value="HYDROXYPYRUVATE ISOMERASE"/>
    <property type="match status" value="1"/>
</dbReference>
<keyword evidence="3" id="KW-1185">Reference proteome</keyword>
<gene>
    <name evidence="2" type="ORF">LuPra_01810</name>
</gene>
<dbReference type="InterPro" id="IPR036237">
    <property type="entry name" value="Xyl_isomerase-like_sf"/>
</dbReference>